<dbReference type="Proteomes" id="UP000287651">
    <property type="component" value="Unassembled WGS sequence"/>
</dbReference>
<evidence type="ECO:0000313" key="1">
    <source>
        <dbReference type="EMBL" id="RRT78308.1"/>
    </source>
</evidence>
<comment type="caution">
    <text evidence="1">The sequence shown here is derived from an EMBL/GenBank/DDBJ whole genome shotgun (WGS) entry which is preliminary data.</text>
</comment>
<sequence>MSGLYTHSLSPARDVSSDINSTADINRCSKRCREFSYLWSIIPSFVMPIGVCKSRVSVLVALTAGTWRSCWQNIKSLGLSCGFFLFVFGPCFLIFAVVDVKEFDETNFLQLESGQFDKLLGTEIIRVSGIVPNQWFGDYNRLQHRSPSPMATPFLNSDAGGTDFGVWSGCPQEVDTQV</sequence>
<name>A0A427AQ18_ENSVE</name>
<evidence type="ECO:0000313" key="2">
    <source>
        <dbReference type="Proteomes" id="UP000287651"/>
    </source>
</evidence>
<organism evidence="1 2">
    <name type="scientific">Ensete ventricosum</name>
    <name type="common">Abyssinian banana</name>
    <name type="synonym">Musa ensete</name>
    <dbReference type="NCBI Taxonomy" id="4639"/>
    <lineage>
        <taxon>Eukaryota</taxon>
        <taxon>Viridiplantae</taxon>
        <taxon>Streptophyta</taxon>
        <taxon>Embryophyta</taxon>
        <taxon>Tracheophyta</taxon>
        <taxon>Spermatophyta</taxon>
        <taxon>Magnoliopsida</taxon>
        <taxon>Liliopsida</taxon>
        <taxon>Zingiberales</taxon>
        <taxon>Musaceae</taxon>
        <taxon>Ensete</taxon>
    </lineage>
</organism>
<dbReference type="EMBL" id="AMZH03001708">
    <property type="protein sequence ID" value="RRT78308.1"/>
    <property type="molecule type" value="Genomic_DNA"/>
</dbReference>
<accession>A0A427AQ18</accession>
<proteinExistence type="predicted"/>
<reference evidence="2" key="1">
    <citation type="journal article" date="2014" name="Agronomy (Basel)">
        <title>A Draft Genome Sequence for Ensete ventricosum, the Drought-Tolerant Tree Against Hunger.</title>
        <authorList>
            <person name="Harrison J."/>
            <person name="Moore K.A."/>
            <person name="Paszkiewicz K."/>
            <person name="Jones T."/>
            <person name="Grant M."/>
            <person name="Ambacheew D."/>
            <person name="Muzemil S."/>
            <person name="Studholme D.J."/>
        </authorList>
    </citation>
    <scope>NUCLEOTIDE SEQUENCE [LARGE SCALE GENOMIC DNA]</scope>
</reference>
<dbReference type="AlphaFoldDB" id="A0A427AQ18"/>
<protein>
    <submittedName>
        <fullName evidence="1">Uncharacterized protein</fullName>
    </submittedName>
</protein>
<gene>
    <name evidence="1" type="ORF">B296_00015403</name>
</gene>